<gene>
    <name evidence="1" type="ORF">BSTOLATCC_MIC60977</name>
</gene>
<organism evidence="1 2">
    <name type="scientific">Blepharisma stoltei</name>
    <dbReference type="NCBI Taxonomy" id="1481888"/>
    <lineage>
        <taxon>Eukaryota</taxon>
        <taxon>Sar</taxon>
        <taxon>Alveolata</taxon>
        <taxon>Ciliophora</taxon>
        <taxon>Postciliodesmatophora</taxon>
        <taxon>Heterotrichea</taxon>
        <taxon>Heterotrichida</taxon>
        <taxon>Blepharismidae</taxon>
        <taxon>Blepharisma</taxon>
    </lineage>
</organism>
<evidence type="ECO:0000313" key="1">
    <source>
        <dbReference type="EMBL" id="CAG9334358.1"/>
    </source>
</evidence>
<keyword evidence="2" id="KW-1185">Reference proteome</keyword>
<sequence length="235" mass="26750">MWCNFTKRAESCNHPGCHINHQGLYPSSFSLQTVEEEQLARLLLYQNSLLTQVAANSNQINKCLDRLIESTQNMAYVAPHTEPTEIDIENCPAEHIFQWISSGKEFLYSIQLESQISSNIYKERGFSLVVSVRDKDGQYIFTTENQKFQVFVFSMDNPPKLLKLNISGKKILRGTIEASMSEDRLITFANVVINEVTSHYVNDSFYLVVTCENSLDIKPLTISNVCVKARKPSKV</sequence>
<evidence type="ECO:0000313" key="2">
    <source>
        <dbReference type="Proteomes" id="UP001162131"/>
    </source>
</evidence>
<dbReference type="Proteomes" id="UP001162131">
    <property type="component" value="Unassembled WGS sequence"/>
</dbReference>
<comment type="caution">
    <text evidence="1">The sequence shown here is derived from an EMBL/GenBank/DDBJ whole genome shotgun (WGS) entry which is preliminary data.</text>
</comment>
<accession>A0AAU9KAU6</accession>
<reference evidence="1" key="1">
    <citation type="submission" date="2021-09" db="EMBL/GenBank/DDBJ databases">
        <authorList>
            <consortium name="AG Swart"/>
            <person name="Singh M."/>
            <person name="Singh A."/>
            <person name="Seah K."/>
            <person name="Emmerich C."/>
        </authorList>
    </citation>
    <scope>NUCLEOTIDE SEQUENCE</scope>
    <source>
        <strain evidence="1">ATCC30299</strain>
    </source>
</reference>
<dbReference type="AlphaFoldDB" id="A0AAU9KAU6"/>
<dbReference type="EMBL" id="CAJZBQ010000058">
    <property type="protein sequence ID" value="CAG9334358.1"/>
    <property type="molecule type" value="Genomic_DNA"/>
</dbReference>
<name>A0AAU9KAU6_9CILI</name>
<protein>
    <submittedName>
        <fullName evidence="1">Uncharacterized protein</fullName>
    </submittedName>
</protein>
<proteinExistence type="predicted"/>